<evidence type="ECO:0000313" key="2">
    <source>
        <dbReference type="Proteomes" id="UP000651475"/>
    </source>
</evidence>
<dbReference type="EMBL" id="JACOOJ010000005">
    <property type="protein sequence ID" value="MBC5632084.1"/>
    <property type="molecule type" value="Genomic_DNA"/>
</dbReference>
<proteinExistence type="predicted"/>
<comment type="caution">
    <text evidence="1">The sequence shown here is derived from an EMBL/GenBank/DDBJ whole genome shotgun (WGS) entry which is preliminary data.</text>
</comment>
<evidence type="ECO:0000313" key="1">
    <source>
        <dbReference type="EMBL" id="MBC5632084.1"/>
    </source>
</evidence>
<keyword evidence="2" id="KW-1185">Reference proteome</keyword>
<name>A0ABR7DKY7_9BACT</name>
<organism evidence="1 2">
    <name type="scientific">Parabacteroides hominis</name>
    <dbReference type="NCBI Taxonomy" id="2763057"/>
    <lineage>
        <taxon>Bacteria</taxon>
        <taxon>Pseudomonadati</taxon>
        <taxon>Bacteroidota</taxon>
        <taxon>Bacteroidia</taxon>
        <taxon>Bacteroidales</taxon>
        <taxon>Tannerellaceae</taxon>
        <taxon>Parabacteroides</taxon>
    </lineage>
</organism>
<gene>
    <name evidence="1" type="ORF">H8S65_04760</name>
</gene>
<reference evidence="1 2" key="1">
    <citation type="submission" date="2020-08" db="EMBL/GenBank/DDBJ databases">
        <title>Genome public.</title>
        <authorList>
            <person name="Liu C."/>
            <person name="Sun Q."/>
        </authorList>
    </citation>
    <scope>NUCLEOTIDE SEQUENCE [LARGE SCALE GENOMIC DNA]</scope>
    <source>
        <strain evidence="1 2">NSJ-79</strain>
    </source>
</reference>
<dbReference type="Proteomes" id="UP000651475">
    <property type="component" value="Unassembled WGS sequence"/>
</dbReference>
<protein>
    <submittedName>
        <fullName evidence="1">Uncharacterized protein</fullName>
    </submittedName>
</protein>
<accession>A0ABR7DKY7</accession>
<dbReference type="RefSeq" id="WP_186928868.1">
    <property type="nucleotide sequence ID" value="NZ_JACOOJ010000005.1"/>
</dbReference>
<sequence>MGELLIKETQLNRIIRKTGRKPCECKCSLCKMQCHTPCLGTPQDIENLIDTGYADKLAPTLWGAGMIMGVIDVPIPMIQAIAGDEYCVFFHNGLCELHDKGLKPTEGRLSHHSTRIDNFKASKSIAWNVAKEWLSVDNAEVIERVADKYSRNLKRVE</sequence>